<protein>
    <submittedName>
        <fullName evidence="1">Uncharacterized protein</fullName>
    </submittedName>
</protein>
<dbReference type="EMBL" id="JBBXMP010000007">
    <property type="protein sequence ID" value="KAL0070359.1"/>
    <property type="molecule type" value="Genomic_DNA"/>
</dbReference>
<comment type="caution">
    <text evidence="1">The sequence shown here is derived from an EMBL/GenBank/DDBJ whole genome shotgun (WGS) entry which is preliminary data.</text>
</comment>
<gene>
    <name evidence="1" type="ORF">AAF712_002548</name>
</gene>
<organism evidence="1 2">
    <name type="scientific">Marasmius tenuissimus</name>
    <dbReference type="NCBI Taxonomy" id="585030"/>
    <lineage>
        <taxon>Eukaryota</taxon>
        <taxon>Fungi</taxon>
        <taxon>Dikarya</taxon>
        <taxon>Basidiomycota</taxon>
        <taxon>Agaricomycotina</taxon>
        <taxon>Agaricomycetes</taxon>
        <taxon>Agaricomycetidae</taxon>
        <taxon>Agaricales</taxon>
        <taxon>Marasmiineae</taxon>
        <taxon>Marasmiaceae</taxon>
        <taxon>Marasmius</taxon>
    </lineage>
</organism>
<keyword evidence="2" id="KW-1185">Reference proteome</keyword>
<sequence>MPQVRSLSIEYDNETGLSWMELLESISKSLSKEDISRIKLSSLSLEGLVGLGYSPTDYFSSAFLSSNTTSLDINVTPEIALFMLEACPNVVTARLTLPLLIRVDASVSESRPRAYSHLRDVTLEIYGLDHGGGGDVEEPFFPTYLA</sequence>
<dbReference type="Proteomes" id="UP001437256">
    <property type="component" value="Unassembled WGS sequence"/>
</dbReference>
<evidence type="ECO:0000313" key="1">
    <source>
        <dbReference type="EMBL" id="KAL0070359.1"/>
    </source>
</evidence>
<reference evidence="1 2" key="1">
    <citation type="submission" date="2024-05" db="EMBL/GenBank/DDBJ databases">
        <title>A draft genome resource for the thread blight pathogen Marasmius tenuissimus strain MS-2.</title>
        <authorList>
            <person name="Yulfo-Soto G.E."/>
            <person name="Baruah I.K."/>
            <person name="Amoako-Attah I."/>
            <person name="Bukari Y."/>
            <person name="Meinhardt L.W."/>
            <person name="Bailey B.A."/>
            <person name="Cohen S.P."/>
        </authorList>
    </citation>
    <scope>NUCLEOTIDE SEQUENCE [LARGE SCALE GENOMIC DNA]</scope>
    <source>
        <strain evidence="1 2">MS-2</strain>
    </source>
</reference>
<name>A0ABR3ABI1_9AGAR</name>
<proteinExistence type="predicted"/>
<evidence type="ECO:0000313" key="2">
    <source>
        <dbReference type="Proteomes" id="UP001437256"/>
    </source>
</evidence>
<accession>A0ABR3ABI1</accession>